<keyword evidence="4" id="KW-1185">Reference proteome</keyword>
<reference evidence="3 4" key="1">
    <citation type="submission" date="2019-02" db="EMBL/GenBank/DDBJ databases">
        <title>Deep-cultivation of Planctomycetes and their phenomic and genomic characterization uncovers novel biology.</title>
        <authorList>
            <person name="Wiegand S."/>
            <person name="Jogler M."/>
            <person name="Boedeker C."/>
            <person name="Pinto D."/>
            <person name="Vollmers J."/>
            <person name="Rivas-Marin E."/>
            <person name="Kohn T."/>
            <person name="Peeters S.H."/>
            <person name="Heuer A."/>
            <person name="Rast P."/>
            <person name="Oberbeckmann S."/>
            <person name="Bunk B."/>
            <person name="Jeske O."/>
            <person name="Meyerdierks A."/>
            <person name="Storesund J.E."/>
            <person name="Kallscheuer N."/>
            <person name="Luecker S."/>
            <person name="Lage O.M."/>
            <person name="Pohl T."/>
            <person name="Merkel B.J."/>
            <person name="Hornburger P."/>
            <person name="Mueller R.-W."/>
            <person name="Bruemmer F."/>
            <person name="Labrenz M."/>
            <person name="Spormann A.M."/>
            <person name="Op den Camp H."/>
            <person name="Overmann J."/>
            <person name="Amann R."/>
            <person name="Jetten M.S.M."/>
            <person name="Mascher T."/>
            <person name="Medema M.H."/>
            <person name="Devos D.P."/>
            <person name="Kaster A.-K."/>
            <person name="Ovreas L."/>
            <person name="Rohde M."/>
            <person name="Galperin M.Y."/>
            <person name="Jogler C."/>
        </authorList>
    </citation>
    <scope>NUCLEOTIDE SEQUENCE [LARGE SCALE GENOMIC DNA]</scope>
    <source>
        <strain evidence="3 4">Mal52</strain>
    </source>
</reference>
<gene>
    <name evidence="3" type="ORF">Mal52_31640</name>
</gene>
<dbReference type="Gene3D" id="3.30.379.10">
    <property type="entry name" value="Chitobiase/beta-hexosaminidase domain 2-like"/>
    <property type="match status" value="1"/>
</dbReference>
<organism evidence="3 4">
    <name type="scientific">Symmachiella dynata</name>
    <dbReference type="NCBI Taxonomy" id="2527995"/>
    <lineage>
        <taxon>Bacteria</taxon>
        <taxon>Pseudomonadati</taxon>
        <taxon>Planctomycetota</taxon>
        <taxon>Planctomycetia</taxon>
        <taxon>Planctomycetales</taxon>
        <taxon>Planctomycetaceae</taxon>
        <taxon>Symmachiella</taxon>
    </lineage>
</organism>
<dbReference type="SUPFAM" id="SSF55545">
    <property type="entry name" value="beta-N-acetylhexosaminidase-like domain"/>
    <property type="match status" value="1"/>
</dbReference>
<evidence type="ECO:0000256" key="2">
    <source>
        <dbReference type="SAM" id="SignalP"/>
    </source>
</evidence>
<evidence type="ECO:0000313" key="4">
    <source>
        <dbReference type="Proteomes" id="UP000319383"/>
    </source>
</evidence>
<proteinExistence type="predicted"/>
<feature type="chain" id="PRO_5021853646" evidence="2">
    <location>
        <begin position="31"/>
        <end position="827"/>
    </location>
</feature>
<sequence precursor="true">MTESEKFERMYHRIIGGLLFLVLSPATAMAASTIDLSTATIVTDSPSPVVAKAAVMLQEELAERSGITLPIAKSAPADDLVIRLGTSADISDVEVPQKPESYAVAVRKGEVCLVGHDARGALYAAGRLIRLATYRPGVLTLKLDQPIVSTPDVPIRAHQLAYRNTANTYDAWTVGMYEQYIRDLIIFGCNGVELISNLDANAKDGPVMTETMRSRNVALSELIRSYGIDVWVWSPVMAIEGEDVTTPEGTAKALALRRTFLKNYPAIDHLFIPGGDDGDTPAVHLMPFLEKLSVVLKEIHPNAKIWVSNQTFTLEENDYFFDYLASNSPDWLAGLVYGPWIKMGWEEMRERTPTRYPIRRYPDINHTVRCQYPIPNWDPAFAHTIGREPVMPMPKMQSHIYRRYLNVSDGFGTYSDGIHDDLNKQVWNVLGWDPQSDMDAALEEYGKVWFGVDLAKDVAEGLRGLEANWSGPIAENTAIPHTLALWEKIAKRVPKFDKNWRAQMYLFRARFDANVQAETRAQKGYEAQALAALADASQTGVSQAIENARAALAQADRPAAPALRSGLEALGPLMLESIGYQLSVEPPYLARNSERGAMLDWLDQPLNNRPWLEQRFEAILALPNQADQLAQIDTILNWEDPGPGGFYDDLGTIGKYSHVISQRSWEEDPSGNHTSRVAFPNYKADAKTIAKQTGQTEKDDLAFKEEVARVAGAHTGRQELRGSWQTQITTLYGTPLKMRYEGLDPKAQYRLKVTYAGRFRPSMTLTLNDEFGIHGPVAQPAPIWPVSYHVPQAATRGGTLDVEWNLVDGRGCMVSEVWLIKSDDAAP</sequence>
<dbReference type="GO" id="GO:0016798">
    <property type="term" value="F:hydrolase activity, acting on glycosyl bonds"/>
    <property type="evidence" value="ECO:0007669"/>
    <property type="project" value="UniProtKB-KW"/>
</dbReference>
<dbReference type="InterPro" id="IPR029018">
    <property type="entry name" value="Hex-like_dom2"/>
</dbReference>
<protein>
    <submittedName>
        <fullName evidence="3">Uncharacterized protein</fullName>
    </submittedName>
</protein>
<dbReference type="GO" id="GO:0005975">
    <property type="term" value="P:carbohydrate metabolic process"/>
    <property type="evidence" value="ECO:0007669"/>
    <property type="project" value="UniProtKB-ARBA"/>
</dbReference>
<accession>A0A517ZQH3</accession>
<evidence type="ECO:0000313" key="3">
    <source>
        <dbReference type="EMBL" id="QDU44678.1"/>
    </source>
</evidence>
<dbReference type="AlphaFoldDB" id="A0A517ZQH3"/>
<feature type="signal peptide" evidence="2">
    <location>
        <begin position="1"/>
        <end position="30"/>
    </location>
</feature>
<dbReference type="EMBL" id="CP036276">
    <property type="protein sequence ID" value="QDU44678.1"/>
    <property type="molecule type" value="Genomic_DNA"/>
</dbReference>
<name>A0A517ZQH3_9PLAN</name>
<keyword evidence="1" id="KW-0378">Hydrolase</keyword>
<dbReference type="Proteomes" id="UP000319383">
    <property type="component" value="Chromosome"/>
</dbReference>
<keyword evidence="2" id="KW-0732">Signal</keyword>
<dbReference type="KEGG" id="sdyn:Mal52_31640"/>
<evidence type="ECO:0000256" key="1">
    <source>
        <dbReference type="ARBA" id="ARBA00022801"/>
    </source>
</evidence>